<dbReference type="PANTHER" id="PTHR43711">
    <property type="entry name" value="TWO-COMPONENT HISTIDINE KINASE"/>
    <property type="match status" value="1"/>
</dbReference>
<dbReference type="HOGENOM" id="CLU_000445_114_58_2"/>
<dbReference type="NCBIfam" id="TIGR00229">
    <property type="entry name" value="sensory_box"/>
    <property type="match status" value="1"/>
</dbReference>
<dbReference type="Gene3D" id="3.30.450.20">
    <property type="entry name" value="PAS domain"/>
    <property type="match status" value="1"/>
</dbReference>
<dbReference type="SMART" id="SM00387">
    <property type="entry name" value="HATPase_c"/>
    <property type="match status" value="1"/>
</dbReference>
<comment type="catalytic activity">
    <reaction evidence="1">
        <text>ATP + protein L-histidine = ADP + protein N-phospho-L-histidine.</text>
        <dbReference type="EC" id="2.7.13.3"/>
    </reaction>
</comment>
<reference evidence="9 10" key="1">
    <citation type="journal article" date="2013" name="PLoS ONE">
        <title>Assembly-driven community genomics of a hypersaline microbial ecosystem.</title>
        <authorList>
            <person name="Podell S."/>
            <person name="Ugalde J.A."/>
            <person name="Narasingarao P."/>
            <person name="Banfield J.F."/>
            <person name="Heidelberg K.B."/>
            <person name="Allen E.E."/>
        </authorList>
    </citation>
    <scope>NUCLEOTIDE SEQUENCE [LARGE SCALE GENOMIC DNA]</scope>
    <source>
        <strain evidence="10">J07HQW1</strain>
    </source>
</reference>
<accession>U1PKB7</accession>
<keyword evidence="3" id="KW-0597">Phosphoprotein</keyword>
<dbReference type="SMART" id="SM00091">
    <property type="entry name" value="PAS"/>
    <property type="match status" value="1"/>
</dbReference>
<protein>
    <recommendedName>
        <fullName evidence="2">histidine kinase</fullName>
        <ecNumber evidence="2">2.7.13.3</ecNumber>
    </recommendedName>
</protein>
<dbReference type="PROSITE" id="PS50112">
    <property type="entry name" value="PAS"/>
    <property type="match status" value="1"/>
</dbReference>
<dbReference type="SUPFAM" id="SSF55785">
    <property type="entry name" value="PYP-like sensor domain (PAS domain)"/>
    <property type="match status" value="1"/>
</dbReference>
<dbReference type="Pfam" id="PF00512">
    <property type="entry name" value="HisKA"/>
    <property type="match status" value="1"/>
</dbReference>
<dbReference type="SUPFAM" id="SSF55874">
    <property type="entry name" value="ATPase domain of HSP90 chaperone/DNA topoisomerase II/histidine kinase"/>
    <property type="match status" value="1"/>
</dbReference>
<keyword evidence="6" id="KW-0902">Two-component regulatory system</keyword>
<feature type="domain" description="Histidine kinase" evidence="7">
    <location>
        <begin position="142"/>
        <end position="330"/>
    </location>
</feature>
<dbReference type="Pfam" id="PF08448">
    <property type="entry name" value="PAS_4"/>
    <property type="match status" value="1"/>
</dbReference>
<evidence type="ECO:0000313" key="9">
    <source>
        <dbReference type="EMBL" id="ERG92641.1"/>
    </source>
</evidence>
<dbReference type="CDD" id="cd00130">
    <property type="entry name" value="PAS"/>
    <property type="match status" value="1"/>
</dbReference>
<dbReference type="Proteomes" id="UP000030649">
    <property type="component" value="Unassembled WGS sequence"/>
</dbReference>
<dbReference type="EC" id="2.7.13.3" evidence="2"/>
<dbReference type="InterPro" id="IPR013656">
    <property type="entry name" value="PAS_4"/>
</dbReference>
<evidence type="ECO:0000259" key="7">
    <source>
        <dbReference type="PROSITE" id="PS50109"/>
    </source>
</evidence>
<dbReference type="InterPro" id="IPR003594">
    <property type="entry name" value="HATPase_dom"/>
</dbReference>
<evidence type="ECO:0000256" key="1">
    <source>
        <dbReference type="ARBA" id="ARBA00000085"/>
    </source>
</evidence>
<organism evidence="9 10">
    <name type="scientific">Haloquadratum walsbyi J07HQW1</name>
    <dbReference type="NCBI Taxonomy" id="1238424"/>
    <lineage>
        <taxon>Archaea</taxon>
        <taxon>Methanobacteriati</taxon>
        <taxon>Methanobacteriota</taxon>
        <taxon>Stenosarchaea group</taxon>
        <taxon>Halobacteria</taxon>
        <taxon>Halobacteriales</taxon>
        <taxon>Haloferacaceae</taxon>
        <taxon>Haloquadratum</taxon>
    </lineage>
</organism>
<feature type="domain" description="PAS" evidence="8">
    <location>
        <begin position="10"/>
        <end position="61"/>
    </location>
</feature>
<dbReference type="PRINTS" id="PR00344">
    <property type="entry name" value="BCTRLSENSOR"/>
</dbReference>
<gene>
    <name evidence="9" type="ORF">J07HQW1_02686</name>
</gene>
<sequence length="336" mass="37854">MSHPNQSDIETEPFGEMAELLDVGIAIYDQSGQYIYVNQSYAELFDVTPSELKTKSLWEVVSRIDIDSFDQYWTSFDSVETREVEAVHRYNNQQVTVATTTTQHSIDNTQYHLKTISNISEWEAEEQQLTGQNQSPENFASVVCHDLRSPLSVAQGYIDLLQDDIDRDELQLVDDALERMSVLITELLRLTQNTDLNEMSAISLQKVTQQAWKNVETKQAVLCTPEADPQIIANESHLQQLFENLLRNAIKHDGSNVDVIVETTTDGFYIADDGSGISPDIRDRVFETGYTTEEDGTGFGLSIVQQIVTVHDWNIQITESADGGAQFNITGVEFDE</sequence>
<dbReference type="InterPro" id="IPR003661">
    <property type="entry name" value="HisK_dim/P_dom"/>
</dbReference>
<dbReference type="InterPro" id="IPR004358">
    <property type="entry name" value="Sig_transdc_His_kin-like_C"/>
</dbReference>
<proteinExistence type="predicted"/>
<evidence type="ECO:0000256" key="5">
    <source>
        <dbReference type="ARBA" id="ARBA00022777"/>
    </source>
</evidence>
<dbReference type="InterPro" id="IPR035965">
    <property type="entry name" value="PAS-like_dom_sf"/>
</dbReference>
<dbReference type="Gene3D" id="1.10.287.130">
    <property type="match status" value="1"/>
</dbReference>
<dbReference type="Gene3D" id="3.30.565.10">
    <property type="entry name" value="Histidine kinase-like ATPase, C-terminal domain"/>
    <property type="match status" value="1"/>
</dbReference>
<dbReference type="InterPro" id="IPR005467">
    <property type="entry name" value="His_kinase_dom"/>
</dbReference>
<dbReference type="AlphaFoldDB" id="U1PKB7"/>
<dbReference type="SUPFAM" id="SSF47384">
    <property type="entry name" value="Homodimeric domain of signal transducing histidine kinase"/>
    <property type="match status" value="1"/>
</dbReference>
<name>U1PKB7_9EURY</name>
<dbReference type="InterPro" id="IPR000014">
    <property type="entry name" value="PAS"/>
</dbReference>
<keyword evidence="5 9" id="KW-0418">Kinase</keyword>
<dbReference type="InterPro" id="IPR050736">
    <property type="entry name" value="Sensor_HK_Regulatory"/>
</dbReference>
<dbReference type="PANTHER" id="PTHR43711:SF1">
    <property type="entry name" value="HISTIDINE KINASE 1"/>
    <property type="match status" value="1"/>
</dbReference>
<evidence type="ECO:0000313" key="10">
    <source>
        <dbReference type="Proteomes" id="UP000030649"/>
    </source>
</evidence>
<dbReference type="InterPro" id="IPR036097">
    <property type="entry name" value="HisK_dim/P_sf"/>
</dbReference>
<dbReference type="STRING" id="1238424.J07HQW1_02686"/>
<dbReference type="GO" id="GO:0000155">
    <property type="term" value="F:phosphorelay sensor kinase activity"/>
    <property type="evidence" value="ECO:0007669"/>
    <property type="project" value="InterPro"/>
</dbReference>
<dbReference type="PROSITE" id="PS50109">
    <property type="entry name" value="HIS_KIN"/>
    <property type="match status" value="1"/>
</dbReference>
<dbReference type="Pfam" id="PF02518">
    <property type="entry name" value="HATPase_c"/>
    <property type="match status" value="1"/>
</dbReference>
<evidence type="ECO:0000256" key="2">
    <source>
        <dbReference type="ARBA" id="ARBA00012438"/>
    </source>
</evidence>
<dbReference type="CDD" id="cd00082">
    <property type="entry name" value="HisKA"/>
    <property type="match status" value="1"/>
</dbReference>
<evidence type="ECO:0000256" key="6">
    <source>
        <dbReference type="ARBA" id="ARBA00023012"/>
    </source>
</evidence>
<keyword evidence="4" id="KW-0808">Transferase</keyword>
<dbReference type="SMART" id="SM00388">
    <property type="entry name" value="HisKA"/>
    <property type="match status" value="1"/>
</dbReference>
<evidence type="ECO:0000256" key="3">
    <source>
        <dbReference type="ARBA" id="ARBA00022553"/>
    </source>
</evidence>
<evidence type="ECO:0000256" key="4">
    <source>
        <dbReference type="ARBA" id="ARBA00022679"/>
    </source>
</evidence>
<dbReference type="InterPro" id="IPR036890">
    <property type="entry name" value="HATPase_C_sf"/>
</dbReference>
<dbReference type="EMBL" id="KE356560">
    <property type="protein sequence ID" value="ERG92641.1"/>
    <property type="molecule type" value="Genomic_DNA"/>
</dbReference>
<evidence type="ECO:0000259" key="8">
    <source>
        <dbReference type="PROSITE" id="PS50112"/>
    </source>
</evidence>